<feature type="compositionally biased region" description="Low complexity" evidence="7">
    <location>
        <begin position="80"/>
        <end position="90"/>
    </location>
</feature>
<evidence type="ECO:0000256" key="7">
    <source>
        <dbReference type="SAM" id="MobiDB-lite"/>
    </source>
</evidence>
<dbReference type="PANTHER" id="PTHR46910">
    <property type="entry name" value="TRANSCRIPTION FACTOR PDR1"/>
    <property type="match status" value="1"/>
</dbReference>
<dbReference type="GO" id="GO:0000981">
    <property type="term" value="F:DNA-binding transcription factor activity, RNA polymerase II-specific"/>
    <property type="evidence" value="ECO:0007669"/>
    <property type="project" value="InterPro"/>
</dbReference>
<evidence type="ECO:0000256" key="1">
    <source>
        <dbReference type="ARBA" id="ARBA00004123"/>
    </source>
</evidence>
<accession>A0A0U1LZW6</accession>
<name>A0A0U1LZW6_TALIS</name>
<comment type="subcellular location">
    <subcellularLocation>
        <location evidence="1">Nucleus</location>
    </subcellularLocation>
</comment>
<keyword evidence="3" id="KW-0805">Transcription regulation</keyword>
<feature type="domain" description="Zn(2)-C6 fungal-type" evidence="8">
    <location>
        <begin position="24"/>
        <end position="58"/>
    </location>
</feature>
<proteinExistence type="predicted"/>
<dbReference type="SMART" id="SM00066">
    <property type="entry name" value="GAL4"/>
    <property type="match status" value="1"/>
</dbReference>
<evidence type="ECO:0000313" key="9">
    <source>
        <dbReference type="EMBL" id="CRG88845.1"/>
    </source>
</evidence>
<dbReference type="PROSITE" id="PS50048">
    <property type="entry name" value="ZN2_CY6_FUNGAL_2"/>
    <property type="match status" value="1"/>
</dbReference>
<sequence length="323" mass="34459">MDLPGASSADKKRNKLGYHRTSVACVHCRRRKIRCLVSADDTQGRCENCIRLRKECHFYPVDQQPPTEKKARPGAKLESSLDPTASSSSPPALPPGSMDPADMYTYPIPMHSTPDMAGFHPASFPATPMGPFTSDGIAHPDMMTGQTIDPSASWDASTGQRISPVMWTQGQVVSPIPTASPISGMPGQPPMMAAGPSPYATVQQPDGSIWPAPLQRSMTVPTQQDLGSPFPSPGAFPQNIPPELKRRMTSPVQAIGPMATPSPMQSPSPGNLQVPVTYTGQPIAYRQWGDMGGMPMDGGGYAMFPPGQVPSNFPMNQHPSSGP</sequence>
<dbReference type="OrthoDB" id="4150019at2759"/>
<dbReference type="Proteomes" id="UP000054383">
    <property type="component" value="Unassembled WGS sequence"/>
</dbReference>
<reference evidence="9 10" key="1">
    <citation type="submission" date="2015-04" db="EMBL/GenBank/DDBJ databases">
        <authorList>
            <person name="Syromyatnikov M.Y."/>
            <person name="Popov V.N."/>
        </authorList>
    </citation>
    <scope>NUCLEOTIDE SEQUENCE [LARGE SCALE GENOMIC DNA]</scope>
    <source>
        <strain evidence="9">WF-38-12</strain>
    </source>
</reference>
<dbReference type="EMBL" id="CVMT01000005">
    <property type="protein sequence ID" value="CRG88845.1"/>
    <property type="molecule type" value="Genomic_DNA"/>
</dbReference>
<keyword evidence="5" id="KW-0804">Transcription</keyword>
<gene>
    <name evidence="9" type="ORF">PISL3812_05880</name>
</gene>
<evidence type="ECO:0000313" key="10">
    <source>
        <dbReference type="Proteomes" id="UP000054383"/>
    </source>
</evidence>
<evidence type="ECO:0000259" key="8">
    <source>
        <dbReference type="PROSITE" id="PS50048"/>
    </source>
</evidence>
<dbReference type="AlphaFoldDB" id="A0A0U1LZW6"/>
<dbReference type="InterPro" id="IPR036864">
    <property type="entry name" value="Zn2-C6_fun-type_DNA-bd_sf"/>
</dbReference>
<dbReference type="PROSITE" id="PS00463">
    <property type="entry name" value="ZN2_CY6_FUNGAL_1"/>
    <property type="match status" value="1"/>
</dbReference>
<dbReference type="GO" id="GO:0003677">
    <property type="term" value="F:DNA binding"/>
    <property type="evidence" value="ECO:0007669"/>
    <property type="project" value="UniProtKB-KW"/>
</dbReference>
<dbReference type="OMA" id="KECHFYP"/>
<dbReference type="GO" id="GO:0008270">
    <property type="term" value="F:zinc ion binding"/>
    <property type="evidence" value="ECO:0007669"/>
    <property type="project" value="InterPro"/>
</dbReference>
<evidence type="ECO:0000256" key="3">
    <source>
        <dbReference type="ARBA" id="ARBA00023015"/>
    </source>
</evidence>
<keyword evidence="4" id="KW-0238">DNA-binding</keyword>
<keyword evidence="10" id="KW-1185">Reference proteome</keyword>
<evidence type="ECO:0000256" key="4">
    <source>
        <dbReference type="ARBA" id="ARBA00023125"/>
    </source>
</evidence>
<dbReference type="PANTHER" id="PTHR46910:SF3">
    <property type="entry name" value="HALOTOLERANCE PROTEIN 9-RELATED"/>
    <property type="match status" value="1"/>
</dbReference>
<feature type="region of interest" description="Disordered" evidence="7">
    <location>
        <begin position="61"/>
        <end position="100"/>
    </location>
</feature>
<dbReference type="InterPro" id="IPR001138">
    <property type="entry name" value="Zn2Cys6_DnaBD"/>
</dbReference>
<keyword evidence="2" id="KW-0479">Metal-binding</keyword>
<evidence type="ECO:0000256" key="6">
    <source>
        <dbReference type="ARBA" id="ARBA00023242"/>
    </source>
</evidence>
<organism evidence="9 10">
    <name type="scientific">Talaromyces islandicus</name>
    <name type="common">Penicillium islandicum</name>
    <dbReference type="NCBI Taxonomy" id="28573"/>
    <lineage>
        <taxon>Eukaryota</taxon>
        <taxon>Fungi</taxon>
        <taxon>Dikarya</taxon>
        <taxon>Ascomycota</taxon>
        <taxon>Pezizomycotina</taxon>
        <taxon>Eurotiomycetes</taxon>
        <taxon>Eurotiomycetidae</taxon>
        <taxon>Eurotiales</taxon>
        <taxon>Trichocomaceae</taxon>
        <taxon>Talaromyces</taxon>
        <taxon>Talaromyces sect. Islandici</taxon>
    </lineage>
</organism>
<keyword evidence="6" id="KW-0539">Nucleus</keyword>
<dbReference type="Gene3D" id="4.10.240.10">
    <property type="entry name" value="Zn(2)-C6 fungal-type DNA-binding domain"/>
    <property type="match status" value="1"/>
</dbReference>
<dbReference type="Pfam" id="PF00172">
    <property type="entry name" value="Zn_clus"/>
    <property type="match status" value="1"/>
</dbReference>
<evidence type="ECO:0000256" key="2">
    <source>
        <dbReference type="ARBA" id="ARBA00022723"/>
    </source>
</evidence>
<protein>
    <recommendedName>
        <fullName evidence="8">Zn(2)-C6 fungal-type domain-containing protein</fullName>
    </recommendedName>
</protein>
<dbReference type="InterPro" id="IPR050987">
    <property type="entry name" value="AtrR-like"/>
</dbReference>
<dbReference type="CDD" id="cd00067">
    <property type="entry name" value="GAL4"/>
    <property type="match status" value="1"/>
</dbReference>
<evidence type="ECO:0000256" key="5">
    <source>
        <dbReference type="ARBA" id="ARBA00023163"/>
    </source>
</evidence>
<dbReference type="SUPFAM" id="SSF57701">
    <property type="entry name" value="Zn2/Cys6 DNA-binding domain"/>
    <property type="match status" value="1"/>
</dbReference>
<dbReference type="GO" id="GO:0005634">
    <property type="term" value="C:nucleus"/>
    <property type="evidence" value="ECO:0007669"/>
    <property type="project" value="UniProtKB-SubCell"/>
</dbReference>